<keyword evidence="2" id="KW-1185">Reference proteome</keyword>
<dbReference type="EMBL" id="CP030057">
    <property type="protein sequence ID" value="QOZ58040.1"/>
    <property type="molecule type" value="Genomic_DNA"/>
</dbReference>
<sequence length="71" mass="7946">MTVSFDYSNWMIPERGLARVDLAQPFLVVRCRILQAGRWGKVLALSSPLVCLDISAPAMRLRALIEAESSR</sequence>
<accession>A0A7S7ZPK6</accession>
<evidence type="ECO:0000313" key="2">
    <source>
        <dbReference type="Proteomes" id="UP000593880"/>
    </source>
</evidence>
<name>A0A7S7ZPK6_9BRAD</name>
<organism evidence="1 2">
    <name type="scientific">Bradyrhizobium guangdongense</name>
    <dbReference type="NCBI Taxonomy" id="1325090"/>
    <lineage>
        <taxon>Bacteria</taxon>
        <taxon>Pseudomonadati</taxon>
        <taxon>Pseudomonadota</taxon>
        <taxon>Alphaproteobacteria</taxon>
        <taxon>Hyphomicrobiales</taxon>
        <taxon>Nitrobacteraceae</taxon>
        <taxon>Bradyrhizobium</taxon>
    </lineage>
</organism>
<proteinExistence type="predicted"/>
<evidence type="ECO:0000313" key="1">
    <source>
        <dbReference type="EMBL" id="QOZ58040.1"/>
    </source>
</evidence>
<protein>
    <submittedName>
        <fullName evidence="1">Uncharacterized protein</fullName>
    </submittedName>
</protein>
<gene>
    <name evidence="1" type="ORF">XH86_04225</name>
</gene>
<dbReference type="Proteomes" id="UP000593880">
    <property type="component" value="Chromosome"/>
</dbReference>
<reference evidence="1 2" key="1">
    <citation type="submission" date="2018-06" db="EMBL/GenBank/DDBJ databases">
        <title>Comparative genomics of rhizobia nodulating Arachis hypogaea in China.</title>
        <authorList>
            <person name="Li Y."/>
        </authorList>
    </citation>
    <scope>NUCLEOTIDE SEQUENCE [LARGE SCALE GENOMIC DNA]</scope>
    <source>
        <strain evidence="1 2">CCBAU 51658</strain>
    </source>
</reference>